<organism evidence="1 2">
    <name type="scientific">Anopheles culicifacies</name>
    <dbReference type="NCBI Taxonomy" id="139723"/>
    <lineage>
        <taxon>Eukaryota</taxon>
        <taxon>Metazoa</taxon>
        <taxon>Ecdysozoa</taxon>
        <taxon>Arthropoda</taxon>
        <taxon>Hexapoda</taxon>
        <taxon>Insecta</taxon>
        <taxon>Pterygota</taxon>
        <taxon>Neoptera</taxon>
        <taxon>Endopterygota</taxon>
        <taxon>Diptera</taxon>
        <taxon>Nematocera</taxon>
        <taxon>Culicoidea</taxon>
        <taxon>Culicidae</taxon>
        <taxon>Anophelinae</taxon>
        <taxon>Anopheles</taxon>
        <taxon>culicifacies species complex</taxon>
    </lineage>
</organism>
<dbReference type="VEuPathDB" id="VectorBase:ACUA004839"/>
<reference evidence="1" key="2">
    <citation type="submission" date="2020-05" db="UniProtKB">
        <authorList>
            <consortium name="EnsemblMetazoa"/>
        </authorList>
    </citation>
    <scope>IDENTIFICATION</scope>
    <source>
        <strain evidence="1">A-37</strain>
    </source>
</reference>
<dbReference type="Proteomes" id="UP000075883">
    <property type="component" value="Unassembled WGS sequence"/>
</dbReference>
<name>A0A182LY82_9DIPT</name>
<proteinExistence type="predicted"/>
<reference evidence="2" key="1">
    <citation type="submission" date="2013-09" db="EMBL/GenBank/DDBJ databases">
        <title>The Genome Sequence of Anopheles culicifacies species A.</title>
        <authorList>
            <consortium name="The Broad Institute Genomics Platform"/>
            <person name="Neafsey D.E."/>
            <person name="Besansky N."/>
            <person name="Howell P."/>
            <person name="Walton C."/>
            <person name="Young S.K."/>
            <person name="Zeng Q."/>
            <person name="Gargeya S."/>
            <person name="Fitzgerald M."/>
            <person name="Haas B."/>
            <person name="Abouelleil A."/>
            <person name="Allen A.W."/>
            <person name="Alvarado L."/>
            <person name="Arachchi H.M."/>
            <person name="Berlin A.M."/>
            <person name="Chapman S.B."/>
            <person name="Gainer-Dewar J."/>
            <person name="Goldberg J."/>
            <person name="Griggs A."/>
            <person name="Gujja S."/>
            <person name="Hansen M."/>
            <person name="Howarth C."/>
            <person name="Imamovic A."/>
            <person name="Ireland A."/>
            <person name="Larimer J."/>
            <person name="McCowan C."/>
            <person name="Murphy C."/>
            <person name="Pearson M."/>
            <person name="Poon T.W."/>
            <person name="Priest M."/>
            <person name="Roberts A."/>
            <person name="Saif S."/>
            <person name="Shea T."/>
            <person name="Sisk P."/>
            <person name="Sykes S."/>
            <person name="Wortman J."/>
            <person name="Nusbaum C."/>
            <person name="Birren B."/>
        </authorList>
    </citation>
    <scope>NUCLEOTIDE SEQUENCE [LARGE SCALE GENOMIC DNA]</scope>
    <source>
        <strain evidence="2">A-37</strain>
    </source>
</reference>
<dbReference type="EMBL" id="AXCM01002708">
    <property type="status" value="NOT_ANNOTATED_CDS"/>
    <property type="molecule type" value="Genomic_DNA"/>
</dbReference>
<dbReference type="EnsemblMetazoa" id="ACUA004839-RA">
    <property type="protein sequence ID" value="ACUA004839-PA"/>
    <property type="gene ID" value="ACUA004839"/>
</dbReference>
<dbReference type="AlphaFoldDB" id="A0A182LY82"/>
<evidence type="ECO:0000313" key="1">
    <source>
        <dbReference type="EnsemblMetazoa" id="ACUA004839-PA"/>
    </source>
</evidence>
<sequence>MIIFRPERLRAIFFSSPSAVSVSVLRSCASSTMMTAYCVSSGSANISRSSMPSVMYLILVCSGSHFEMNRIDTPTDSPHSSPRSVATRSARVMADMRRGSVIPISPFVCHPNSYKYWNEQMHLGKADDHEQCDIPGVLDHPQVLPQFITEDA</sequence>
<accession>A0A182LY82</accession>
<evidence type="ECO:0000313" key="2">
    <source>
        <dbReference type="Proteomes" id="UP000075883"/>
    </source>
</evidence>
<protein>
    <submittedName>
        <fullName evidence="1">Uncharacterized protein</fullName>
    </submittedName>
</protein>
<keyword evidence="2" id="KW-1185">Reference proteome</keyword>